<dbReference type="EMBL" id="CP036299">
    <property type="protein sequence ID" value="QDV31566.1"/>
    <property type="molecule type" value="Genomic_DNA"/>
</dbReference>
<accession>A0A518GSK2</accession>
<name>A0A518GSK2_9PLAN</name>
<gene>
    <name evidence="1" type="ORF">Spb1_35110</name>
</gene>
<dbReference type="OrthoDB" id="255759at2"/>
<keyword evidence="2" id="KW-1185">Reference proteome</keyword>
<dbReference type="RefSeq" id="WP_145302647.1">
    <property type="nucleotide sequence ID" value="NZ_CP036299.1"/>
</dbReference>
<reference evidence="1 2" key="1">
    <citation type="submission" date="2019-02" db="EMBL/GenBank/DDBJ databases">
        <title>Deep-cultivation of Planctomycetes and their phenomic and genomic characterization uncovers novel biology.</title>
        <authorList>
            <person name="Wiegand S."/>
            <person name="Jogler M."/>
            <person name="Boedeker C."/>
            <person name="Pinto D."/>
            <person name="Vollmers J."/>
            <person name="Rivas-Marin E."/>
            <person name="Kohn T."/>
            <person name="Peeters S.H."/>
            <person name="Heuer A."/>
            <person name="Rast P."/>
            <person name="Oberbeckmann S."/>
            <person name="Bunk B."/>
            <person name="Jeske O."/>
            <person name="Meyerdierks A."/>
            <person name="Storesund J.E."/>
            <person name="Kallscheuer N."/>
            <person name="Luecker S."/>
            <person name="Lage O.M."/>
            <person name="Pohl T."/>
            <person name="Merkel B.J."/>
            <person name="Hornburger P."/>
            <person name="Mueller R.-W."/>
            <person name="Bruemmer F."/>
            <person name="Labrenz M."/>
            <person name="Spormann A.M."/>
            <person name="Op den Camp H."/>
            <person name="Overmann J."/>
            <person name="Amann R."/>
            <person name="Jetten M.S.M."/>
            <person name="Mascher T."/>
            <person name="Medema M.H."/>
            <person name="Devos D.P."/>
            <person name="Kaster A.-K."/>
            <person name="Ovreas L."/>
            <person name="Rohde M."/>
            <person name="Galperin M.Y."/>
            <person name="Jogler C."/>
        </authorList>
    </citation>
    <scope>NUCLEOTIDE SEQUENCE [LARGE SCALE GENOMIC DNA]</scope>
    <source>
        <strain evidence="1 2">Spb1</strain>
    </source>
</reference>
<evidence type="ECO:0000313" key="1">
    <source>
        <dbReference type="EMBL" id="QDV31566.1"/>
    </source>
</evidence>
<dbReference type="KEGG" id="peh:Spb1_35110"/>
<dbReference type="Proteomes" id="UP000315349">
    <property type="component" value="Chromosome"/>
</dbReference>
<dbReference type="AlphaFoldDB" id="A0A518GSK2"/>
<evidence type="ECO:0000313" key="2">
    <source>
        <dbReference type="Proteomes" id="UP000315349"/>
    </source>
</evidence>
<protein>
    <submittedName>
        <fullName evidence="1">Uncharacterized protein</fullName>
    </submittedName>
</protein>
<proteinExistence type="predicted"/>
<sequence length="390" mass="43297">MISQELTTQLAKAPTPGDVFERLIEQLEAQKSWHLLFDALLAQSKLKLGLATLKPTSFEDVPAALRPQFEKDYATAARVVGTALLGQKDITGAYPYFQAIRDLEPLTAALKAVPLPVTWSEEAQSLIQLALYQKVAPERGVEMMLKLQGTCSTITALDQIFAELPSEARSRCAVLMVRNLHHDLLSNLSREVLQKSPLAMPPKTIREAITGRDWLFAESNYHIDVSHLHSVVRFARSIMNSPADLALARDLAEYGSMLDPQLQYSAEPPFDDYYAAHQQFFSVLLESTPDEHLAWFQKKLDAEPDAPDRALIAYVMVDLLARRKLLKEAIPLARTHLIGADPQFLAAFSELCRDAGEWGVLAEVAAEENEPVLYAAAVAAQCHQPANRSE</sequence>
<organism evidence="1 2">
    <name type="scientific">Planctopirus ephydatiae</name>
    <dbReference type="NCBI Taxonomy" id="2528019"/>
    <lineage>
        <taxon>Bacteria</taxon>
        <taxon>Pseudomonadati</taxon>
        <taxon>Planctomycetota</taxon>
        <taxon>Planctomycetia</taxon>
        <taxon>Planctomycetales</taxon>
        <taxon>Planctomycetaceae</taxon>
        <taxon>Planctopirus</taxon>
    </lineage>
</organism>